<evidence type="ECO:0000259" key="6">
    <source>
        <dbReference type="PROSITE" id="PS50850"/>
    </source>
</evidence>
<name>N1V0F3_9MICC</name>
<dbReference type="PROSITE" id="PS50850">
    <property type="entry name" value="MFS"/>
    <property type="match status" value="1"/>
</dbReference>
<dbReference type="PROSITE" id="PS00216">
    <property type="entry name" value="SUGAR_TRANSPORT_1"/>
    <property type="match status" value="1"/>
</dbReference>
<proteinExistence type="predicted"/>
<feature type="domain" description="Major facilitator superfamily (MFS) profile" evidence="6">
    <location>
        <begin position="30"/>
        <end position="466"/>
    </location>
</feature>
<dbReference type="GO" id="GO:0046943">
    <property type="term" value="F:carboxylic acid transmembrane transporter activity"/>
    <property type="evidence" value="ECO:0007669"/>
    <property type="project" value="TreeGrafter"/>
</dbReference>
<protein>
    <submittedName>
        <fullName evidence="7">Major facilitator superfamily protein</fullName>
    </submittedName>
</protein>
<gene>
    <name evidence="7" type="ORF">D477_007958</name>
</gene>
<comment type="caution">
    <text evidence="7">The sequence shown here is derived from an EMBL/GenBank/DDBJ whole genome shotgun (WGS) entry which is preliminary data.</text>
</comment>
<feature type="transmembrane region" description="Helical" evidence="5">
    <location>
        <begin position="411"/>
        <end position="435"/>
    </location>
</feature>
<dbReference type="InterPro" id="IPR005828">
    <property type="entry name" value="MFS_sugar_transport-like"/>
</dbReference>
<feature type="transmembrane region" description="Helical" evidence="5">
    <location>
        <begin position="95"/>
        <end position="114"/>
    </location>
</feature>
<accession>N1V0F3</accession>
<feature type="transmembrane region" description="Helical" evidence="5">
    <location>
        <begin position="377"/>
        <end position="399"/>
    </location>
</feature>
<dbReference type="Gene3D" id="1.20.1250.20">
    <property type="entry name" value="MFS general substrate transporter like domains"/>
    <property type="match status" value="1"/>
</dbReference>
<keyword evidence="3 5" id="KW-1133">Transmembrane helix</keyword>
<reference evidence="7 8" key="1">
    <citation type="journal article" date="2013" name="Genome Announc.">
        <title>Draft Genome Sequence of Arthrobacter crystallopoietes Strain BAB-32, Revealing Genes for Bioremediation.</title>
        <authorList>
            <person name="Joshi M.N."/>
            <person name="Pandit A.S."/>
            <person name="Sharma A."/>
            <person name="Pandya R.V."/>
            <person name="Desai S.M."/>
            <person name="Saxena A.K."/>
            <person name="Bagatharia S.B."/>
        </authorList>
    </citation>
    <scope>NUCLEOTIDE SEQUENCE [LARGE SCALE GENOMIC DNA]</scope>
    <source>
        <strain evidence="7 8">BAB-32</strain>
    </source>
</reference>
<evidence type="ECO:0000313" key="8">
    <source>
        <dbReference type="Proteomes" id="UP000010729"/>
    </source>
</evidence>
<dbReference type="InterPro" id="IPR020846">
    <property type="entry name" value="MFS_dom"/>
</dbReference>
<dbReference type="SUPFAM" id="SSF103473">
    <property type="entry name" value="MFS general substrate transporter"/>
    <property type="match status" value="1"/>
</dbReference>
<dbReference type="PROSITE" id="PS00217">
    <property type="entry name" value="SUGAR_TRANSPORT_2"/>
    <property type="match status" value="1"/>
</dbReference>
<evidence type="ECO:0000256" key="5">
    <source>
        <dbReference type="SAM" id="Phobius"/>
    </source>
</evidence>
<evidence type="ECO:0000256" key="4">
    <source>
        <dbReference type="ARBA" id="ARBA00023136"/>
    </source>
</evidence>
<sequence length="488" mass="52538">MATEPKSTNTQEALGHLIERIPITRIHYLALFLVVTGGLFEVLEQLILSALGPALQDAFGIGAQDLAFLSTATLLAIVAGGVLGGYLADKIGRRGVLAISVGIYSLGSVLSAVVPDYTVLALARVVTGIGVGGEIAVGLTYLSELTPTKIRGLFVSLFNTVSAGVGMFVAYAYALFVLGPFAALIGAGENGWRWAFGLLGIPAVLVFFLRRYLPETPRYLMERGHVHKLNDSLTRLAQGRLRLRQNEQPTAYFDTADSESIEAAPRTVSPRKENAIRALFEARQRTRTIGLSVAALLAWGAQFSVIILMPLLLVDRGYSIGGSLTFTMVQNIGGLLGAIVASIGAYAFPRRRMILIGTILAAISVILFALFATTPALVMILGFLFQFCVMLVNTTIWTWAPELFPTKIRGLGTAVVVNIGFFGGALIPLSSAWFYENLNEFSVFAGIAVMYVMILLASRFVTETHNVPFEKLHGPATPEPQQTLTNPL</sequence>
<keyword evidence="2 5" id="KW-0812">Transmembrane</keyword>
<feature type="transmembrane region" description="Helical" evidence="5">
    <location>
        <begin position="194"/>
        <end position="213"/>
    </location>
</feature>
<dbReference type="AlphaFoldDB" id="N1V0F3"/>
<dbReference type="InterPro" id="IPR005829">
    <property type="entry name" value="Sugar_transporter_CS"/>
</dbReference>
<dbReference type="Pfam" id="PF00083">
    <property type="entry name" value="Sugar_tr"/>
    <property type="match status" value="1"/>
</dbReference>
<evidence type="ECO:0000256" key="1">
    <source>
        <dbReference type="ARBA" id="ARBA00004651"/>
    </source>
</evidence>
<dbReference type="PANTHER" id="PTHR23508">
    <property type="entry name" value="CARBOXYLIC ACID TRANSPORTER PROTEIN HOMOLOG"/>
    <property type="match status" value="1"/>
</dbReference>
<dbReference type="Proteomes" id="UP000010729">
    <property type="component" value="Unassembled WGS sequence"/>
</dbReference>
<organism evidence="7 8">
    <name type="scientific">Arthrobacter crystallopoietes BAB-32</name>
    <dbReference type="NCBI Taxonomy" id="1246476"/>
    <lineage>
        <taxon>Bacteria</taxon>
        <taxon>Bacillati</taxon>
        <taxon>Actinomycetota</taxon>
        <taxon>Actinomycetes</taxon>
        <taxon>Micrococcales</taxon>
        <taxon>Micrococcaceae</taxon>
        <taxon>Crystallibacter</taxon>
    </lineage>
</organism>
<evidence type="ECO:0000256" key="2">
    <source>
        <dbReference type="ARBA" id="ARBA00022692"/>
    </source>
</evidence>
<feature type="transmembrane region" description="Helical" evidence="5">
    <location>
        <begin position="324"/>
        <end position="346"/>
    </location>
</feature>
<evidence type="ECO:0000313" key="7">
    <source>
        <dbReference type="EMBL" id="EMY34770.1"/>
    </source>
</evidence>
<keyword evidence="8" id="KW-1185">Reference proteome</keyword>
<feature type="transmembrane region" description="Helical" evidence="5">
    <location>
        <begin position="289"/>
        <end position="312"/>
    </location>
</feature>
<feature type="transmembrane region" description="Helical" evidence="5">
    <location>
        <begin position="154"/>
        <end position="174"/>
    </location>
</feature>
<keyword evidence="4 5" id="KW-0472">Membrane</keyword>
<dbReference type="GO" id="GO:0005886">
    <property type="term" value="C:plasma membrane"/>
    <property type="evidence" value="ECO:0007669"/>
    <property type="project" value="UniProtKB-SubCell"/>
</dbReference>
<feature type="transmembrane region" description="Helical" evidence="5">
    <location>
        <begin position="353"/>
        <end position="371"/>
    </location>
</feature>
<dbReference type="PANTHER" id="PTHR23508:SF10">
    <property type="entry name" value="CARBOXYLIC ACID TRANSPORTER PROTEIN HOMOLOG"/>
    <property type="match status" value="1"/>
</dbReference>
<dbReference type="EMBL" id="ANPE02000101">
    <property type="protein sequence ID" value="EMY34770.1"/>
    <property type="molecule type" value="Genomic_DNA"/>
</dbReference>
<dbReference type="OrthoDB" id="9787026at2"/>
<feature type="transmembrane region" description="Helical" evidence="5">
    <location>
        <begin position="120"/>
        <end position="142"/>
    </location>
</feature>
<feature type="transmembrane region" description="Helical" evidence="5">
    <location>
        <begin position="67"/>
        <end position="88"/>
    </location>
</feature>
<dbReference type="RefSeq" id="WP_005268442.1">
    <property type="nucleotide sequence ID" value="NZ_ANPE02000101.1"/>
</dbReference>
<feature type="transmembrane region" description="Helical" evidence="5">
    <location>
        <begin position="26"/>
        <end position="47"/>
    </location>
</feature>
<evidence type="ECO:0000256" key="3">
    <source>
        <dbReference type="ARBA" id="ARBA00022989"/>
    </source>
</evidence>
<comment type="subcellular location">
    <subcellularLocation>
        <location evidence="1">Cell membrane</location>
        <topology evidence="1">Multi-pass membrane protein</topology>
    </subcellularLocation>
</comment>
<feature type="transmembrane region" description="Helical" evidence="5">
    <location>
        <begin position="441"/>
        <end position="461"/>
    </location>
</feature>
<dbReference type="InterPro" id="IPR036259">
    <property type="entry name" value="MFS_trans_sf"/>
</dbReference>